<feature type="region of interest" description="Disordered" evidence="1">
    <location>
        <begin position="145"/>
        <end position="282"/>
    </location>
</feature>
<dbReference type="RefSeq" id="XP_028544813.1">
    <property type="nucleotide sequence ID" value="XM_028689012.1"/>
</dbReference>
<keyword evidence="5" id="KW-1185">Reference proteome</keyword>
<evidence type="ECO:0000259" key="3">
    <source>
        <dbReference type="Pfam" id="PF12948"/>
    </source>
</evidence>
<dbReference type="GeneID" id="39748961"/>
<feature type="compositionally biased region" description="Polar residues" evidence="1">
    <location>
        <begin position="170"/>
        <end position="189"/>
    </location>
</feature>
<dbReference type="Pfam" id="PF12948">
    <property type="entry name" value="MSP7_C"/>
    <property type="match status" value="1"/>
</dbReference>
<reference evidence="5" key="1">
    <citation type="submission" date="2017-04" db="EMBL/GenBank/DDBJ databases">
        <title>Plasmodium gonderi genome.</title>
        <authorList>
            <person name="Arisue N."/>
            <person name="Honma H."/>
            <person name="Kawai S."/>
            <person name="Tougan T."/>
            <person name="Tanabe K."/>
            <person name="Horii T."/>
        </authorList>
    </citation>
    <scope>NUCLEOTIDE SEQUENCE [LARGE SCALE GENOMIC DNA]</scope>
    <source>
        <strain evidence="5">ATCC 30045</strain>
    </source>
</reference>
<dbReference type="OMA" id="YLSQERM"/>
<dbReference type="Proteomes" id="UP000195521">
    <property type="component" value="Unassembled WGS sequence"/>
</dbReference>
<feature type="chain" id="PRO_5012078643" evidence="2">
    <location>
        <begin position="26"/>
        <end position="414"/>
    </location>
</feature>
<dbReference type="EMBL" id="BDQF01000013">
    <property type="protein sequence ID" value="GAW82224.1"/>
    <property type="molecule type" value="Genomic_DNA"/>
</dbReference>
<keyword evidence="4" id="KW-0477">Merozoite</keyword>
<feature type="signal peptide" evidence="2">
    <location>
        <begin position="1"/>
        <end position="25"/>
    </location>
</feature>
<sequence length="414" mass="46090">MRKIFVIFFFSFSFSLLISFRPVLSEKIVPQMNKKKNLEEDAAHMLMKKLEKLYKLNETNNGEIFNKEIESLKKQIEALQQGKVDNTEGNIGHLLENESKDDFDEKTIFGMDEEDLDSYDADFIGQSKVKVIGQAEGTADVQNVAGGQAGDQKSQSPPAPIVEVGHVSTDGKTVNSRSISLSTNSNTGSPRVAENTADTSRQSQNQTEGSVVTTGDQQPQRDAGEGAQHSDGGNGRGEEPNPVSEHTQEESPATQRSESPVVAPEAGAEGVEGQQSPSGNDVKVKYLDDLYDDILGTKNNKDEIHIPTYHSKYNKLRENYEFSMTPTEYQIVKNLFNIGFKKEGENTVSNSIAEVFKKVLAEEKFQKEFDNFVHGLYGFAKRHNYLSQERMNNEDVFGNLLKNAINLLNTTQMK</sequence>
<evidence type="ECO:0000256" key="2">
    <source>
        <dbReference type="SAM" id="SignalP"/>
    </source>
</evidence>
<feature type="domain" description="Merozoite surface protein C-terminal" evidence="3">
    <location>
        <begin position="284"/>
        <end position="406"/>
    </location>
</feature>
<evidence type="ECO:0000256" key="1">
    <source>
        <dbReference type="SAM" id="MobiDB-lite"/>
    </source>
</evidence>
<comment type="caution">
    <text evidence="4">The sequence shown here is derived from an EMBL/GenBank/DDBJ whole genome shotgun (WGS) entry which is preliminary data.</text>
</comment>
<feature type="compositionally biased region" description="Polar residues" evidence="1">
    <location>
        <begin position="196"/>
        <end position="220"/>
    </location>
</feature>
<dbReference type="AlphaFoldDB" id="A0A1Y1JQ81"/>
<evidence type="ECO:0000313" key="4">
    <source>
        <dbReference type="EMBL" id="GAW82224.1"/>
    </source>
</evidence>
<accession>A0A1Y1JQ81</accession>
<gene>
    <name evidence="4" type="ORF">PGO_122210</name>
</gene>
<name>A0A1Y1JQ81_PLAGO</name>
<dbReference type="InterPro" id="IPR024781">
    <property type="entry name" value="MSP_C"/>
</dbReference>
<dbReference type="OrthoDB" id="387605at2759"/>
<organism evidence="4 5">
    <name type="scientific">Plasmodium gonderi</name>
    <dbReference type="NCBI Taxonomy" id="77519"/>
    <lineage>
        <taxon>Eukaryota</taxon>
        <taxon>Sar</taxon>
        <taxon>Alveolata</taxon>
        <taxon>Apicomplexa</taxon>
        <taxon>Aconoidasida</taxon>
        <taxon>Haemosporida</taxon>
        <taxon>Plasmodiidae</taxon>
        <taxon>Plasmodium</taxon>
        <taxon>Plasmodium (Plasmodium)</taxon>
    </lineage>
</organism>
<keyword evidence="2" id="KW-0732">Signal</keyword>
<proteinExistence type="predicted"/>
<evidence type="ECO:0000313" key="5">
    <source>
        <dbReference type="Proteomes" id="UP000195521"/>
    </source>
</evidence>
<protein>
    <submittedName>
        <fullName evidence="4">Merozoite surface protein 7</fullName>
    </submittedName>
</protein>